<reference evidence="2" key="1">
    <citation type="submission" date="2013-03" db="EMBL/GenBank/DDBJ databases">
        <title>The Genome Sequence of Anopheles christyi ACHKN1017.</title>
        <authorList>
            <consortium name="The Broad Institute Genomics Platform"/>
            <person name="Neafsey D.E."/>
            <person name="Besansky N."/>
            <person name="Walker B."/>
            <person name="Young S.K."/>
            <person name="Zeng Q."/>
            <person name="Gargeya S."/>
            <person name="Fitzgerald M."/>
            <person name="Haas B."/>
            <person name="Abouelleil A."/>
            <person name="Allen A.W."/>
            <person name="Alvarado L."/>
            <person name="Arachchi H.M."/>
            <person name="Berlin A.M."/>
            <person name="Chapman S.B."/>
            <person name="Gainer-Dewar J."/>
            <person name="Goldberg J."/>
            <person name="Griggs A."/>
            <person name="Gujja S."/>
            <person name="Hansen M."/>
            <person name="Howarth C."/>
            <person name="Imamovic A."/>
            <person name="Ireland A."/>
            <person name="Larimer J."/>
            <person name="McCowan C."/>
            <person name="Murphy C."/>
            <person name="Pearson M."/>
            <person name="Poon T.W."/>
            <person name="Priest M."/>
            <person name="Roberts A."/>
            <person name="Saif S."/>
            <person name="Shea T."/>
            <person name="Sisk P."/>
            <person name="Sykes S."/>
            <person name="Wortman J."/>
            <person name="Nusbaum C."/>
            <person name="Birren B."/>
        </authorList>
    </citation>
    <scope>NUCLEOTIDE SEQUENCE [LARGE SCALE GENOMIC DNA]</scope>
    <source>
        <strain evidence="2">ACHKN1017</strain>
    </source>
</reference>
<sequence length="51" mass="5852">MLFRLIGPSDDSQFSTNFRILSFCLMISRAVCSPILNSLERCWGVSPLSWR</sequence>
<organism evidence="1 2">
    <name type="scientific">Anopheles christyi</name>
    <dbReference type="NCBI Taxonomy" id="43041"/>
    <lineage>
        <taxon>Eukaryota</taxon>
        <taxon>Metazoa</taxon>
        <taxon>Ecdysozoa</taxon>
        <taxon>Arthropoda</taxon>
        <taxon>Hexapoda</taxon>
        <taxon>Insecta</taxon>
        <taxon>Pterygota</taxon>
        <taxon>Neoptera</taxon>
        <taxon>Endopterygota</taxon>
        <taxon>Diptera</taxon>
        <taxon>Nematocera</taxon>
        <taxon>Culicoidea</taxon>
        <taxon>Culicidae</taxon>
        <taxon>Anophelinae</taxon>
        <taxon>Anopheles</taxon>
    </lineage>
</organism>
<dbReference type="VEuPathDB" id="VectorBase:ACHR014402"/>
<evidence type="ECO:0000313" key="2">
    <source>
        <dbReference type="Proteomes" id="UP000075881"/>
    </source>
</evidence>
<keyword evidence="2" id="KW-1185">Reference proteome</keyword>
<dbReference type="AlphaFoldDB" id="A0A182KIZ8"/>
<dbReference type="Proteomes" id="UP000075881">
    <property type="component" value="Unassembled WGS sequence"/>
</dbReference>
<proteinExistence type="predicted"/>
<accession>A0A182KIZ8</accession>
<protein>
    <submittedName>
        <fullName evidence="1">Uncharacterized protein</fullName>
    </submittedName>
</protein>
<name>A0A182KIZ8_9DIPT</name>
<reference evidence="1" key="2">
    <citation type="submission" date="2020-05" db="UniProtKB">
        <authorList>
            <consortium name="EnsemblMetazoa"/>
        </authorList>
    </citation>
    <scope>IDENTIFICATION</scope>
    <source>
        <strain evidence="1">ACHKN1017</strain>
    </source>
</reference>
<dbReference type="EnsemblMetazoa" id="ACHR014402-RA">
    <property type="protein sequence ID" value="ACHR014402-PA"/>
    <property type="gene ID" value="ACHR014402"/>
</dbReference>
<evidence type="ECO:0000313" key="1">
    <source>
        <dbReference type="EnsemblMetazoa" id="ACHR014402-PA"/>
    </source>
</evidence>